<protein>
    <submittedName>
        <fullName evidence="4">Glucosamine-6-phosphate deaminase</fullName>
    </submittedName>
</protein>
<dbReference type="InterPro" id="IPR018321">
    <property type="entry name" value="Glucosamine6P_isomerase_CS"/>
</dbReference>
<dbReference type="CDD" id="cd01399">
    <property type="entry name" value="GlcN6P_deaminase"/>
    <property type="match status" value="1"/>
</dbReference>
<organism evidence="4 5">
    <name type="scientific">Chungangia koreensis</name>
    <dbReference type="NCBI Taxonomy" id="752657"/>
    <lineage>
        <taxon>Bacteria</taxon>
        <taxon>Bacillati</taxon>
        <taxon>Bacillota</taxon>
        <taxon>Bacilli</taxon>
        <taxon>Lactobacillales</taxon>
        <taxon>Chungangia</taxon>
    </lineage>
</organism>
<keyword evidence="1" id="KW-0378">Hydrolase</keyword>
<dbReference type="EMBL" id="JBHSEC010000003">
    <property type="protein sequence ID" value="MFC4409589.1"/>
    <property type="molecule type" value="Genomic_DNA"/>
</dbReference>
<name>A0ABV8X389_9LACT</name>
<gene>
    <name evidence="4" type="ORF">ACFOZY_03950</name>
</gene>
<dbReference type="Proteomes" id="UP001595817">
    <property type="component" value="Unassembled WGS sequence"/>
</dbReference>
<dbReference type="PROSITE" id="PS01161">
    <property type="entry name" value="GLC_GALNAC_ISOMERASE"/>
    <property type="match status" value="1"/>
</dbReference>
<comment type="caution">
    <text evidence="4">The sequence shown here is derived from an EMBL/GenBank/DDBJ whole genome shotgun (WGS) entry which is preliminary data.</text>
</comment>
<dbReference type="InterPro" id="IPR006148">
    <property type="entry name" value="Glc/Gal-6P_isomerase"/>
</dbReference>
<evidence type="ECO:0000259" key="3">
    <source>
        <dbReference type="Pfam" id="PF01182"/>
    </source>
</evidence>
<proteinExistence type="predicted"/>
<dbReference type="RefSeq" id="WP_378152493.1">
    <property type="nucleotide sequence ID" value="NZ_JBHSEC010000003.1"/>
</dbReference>
<dbReference type="Pfam" id="PF01182">
    <property type="entry name" value="Glucosamine_iso"/>
    <property type="match status" value="1"/>
</dbReference>
<evidence type="ECO:0000313" key="4">
    <source>
        <dbReference type="EMBL" id="MFC4409589.1"/>
    </source>
</evidence>
<evidence type="ECO:0000256" key="2">
    <source>
        <dbReference type="ARBA" id="ARBA00023277"/>
    </source>
</evidence>
<dbReference type="PANTHER" id="PTHR11280">
    <property type="entry name" value="GLUCOSAMINE-6-PHOSPHATE ISOMERASE"/>
    <property type="match status" value="1"/>
</dbReference>
<evidence type="ECO:0000256" key="1">
    <source>
        <dbReference type="ARBA" id="ARBA00022801"/>
    </source>
</evidence>
<dbReference type="InterPro" id="IPR004547">
    <property type="entry name" value="Glucosamine6P_isomerase"/>
</dbReference>
<evidence type="ECO:0000313" key="5">
    <source>
        <dbReference type="Proteomes" id="UP001595817"/>
    </source>
</evidence>
<dbReference type="Gene3D" id="3.40.50.1360">
    <property type="match status" value="1"/>
</dbReference>
<reference evidence="5" key="1">
    <citation type="journal article" date="2019" name="Int. J. Syst. Evol. Microbiol.">
        <title>The Global Catalogue of Microorganisms (GCM) 10K type strain sequencing project: providing services to taxonomists for standard genome sequencing and annotation.</title>
        <authorList>
            <consortium name="The Broad Institute Genomics Platform"/>
            <consortium name="The Broad Institute Genome Sequencing Center for Infectious Disease"/>
            <person name="Wu L."/>
            <person name="Ma J."/>
        </authorList>
    </citation>
    <scope>NUCLEOTIDE SEQUENCE [LARGE SCALE GENOMIC DNA]</scope>
    <source>
        <strain evidence="5">CCUG 59778</strain>
    </source>
</reference>
<dbReference type="InterPro" id="IPR037171">
    <property type="entry name" value="NagB/RpiA_transferase-like"/>
</dbReference>
<accession>A0ABV8X389</accession>
<dbReference type="SUPFAM" id="SSF100950">
    <property type="entry name" value="NagB/RpiA/CoA transferase-like"/>
    <property type="match status" value="1"/>
</dbReference>
<keyword evidence="5" id="KW-1185">Reference proteome</keyword>
<feature type="domain" description="Glucosamine/galactosamine-6-phosphate isomerase" evidence="3">
    <location>
        <begin position="10"/>
        <end position="219"/>
    </location>
</feature>
<keyword evidence="2" id="KW-0119">Carbohydrate metabolism</keyword>
<dbReference type="PANTHER" id="PTHR11280:SF5">
    <property type="entry name" value="GLUCOSAMINE-6-PHOSPHATE ISOMERASE"/>
    <property type="match status" value="1"/>
</dbReference>
<sequence>MNVITVKTKEEAAKKAVEIIEDVLNRGDLKSFGLATGGTMEPVYKELSKTDLDFSHVTAFNLDEYVGLTAEHPNSYAYYMKEKLFNQKVFENTYIPNGSAEDLKAECNRYEQLLSDHPLDLQLLGVGENGHIAFNEPGTPFTSNTHVTNLTQSTIDANSPYFENKDAVPTKALTMGISSILRARKIILLAFGEKKREALNQLFKGTVTEECPVTILQNHPDVTVITDLNDLS</sequence>